<feature type="transmembrane region" description="Helical" evidence="1">
    <location>
        <begin position="62"/>
        <end position="85"/>
    </location>
</feature>
<evidence type="ECO:0000313" key="2">
    <source>
        <dbReference type="EMBL" id="OGF98633.1"/>
    </source>
</evidence>
<dbReference type="EMBL" id="MFIV01000071">
    <property type="protein sequence ID" value="OGF98633.1"/>
    <property type="molecule type" value="Genomic_DNA"/>
</dbReference>
<evidence type="ECO:0000256" key="1">
    <source>
        <dbReference type="SAM" id="Phobius"/>
    </source>
</evidence>
<comment type="caution">
    <text evidence="2">The sequence shown here is derived from an EMBL/GenBank/DDBJ whole genome shotgun (WGS) entry which is preliminary data.</text>
</comment>
<dbReference type="Proteomes" id="UP000176992">
    <property type="component" value="Unassembled WGS sequence"/>
</dbReference>
<name>A0A1F5YER5_9BACT</name>
<keyword evidence="1" id="KW-0812">Transmembrane</keyword>
<reference evidence="2 3" key="1">
    <citation type="journal article" date="2016" name="Nat. Commun.">
        <title>Thousands of microbial genomes shed light on interconnected biogeochemical processes in an aquifer system.</title>
        <authorList>
            <person name="Anantharaman K."/>
            <person name="Brown C.T."/>
            <person name="Hug L.A."/>
            <person name="Sharon I."/>
            <person name="Castelle C.J."/>
            <person name="Probst A.J."/>
            <person name="Thomas B.C."/>
            <person name="Singh A."/>
            <person name="Wilkins M.J."/>
            <person name="Karaoz U."/>
            <person name="Brodie E.L."/>
            <person name="Williams K.H."/>
            <person name="Hubbard S.S."/>
            <person name="Banfield J.F."/>
        </authorList>
    </citation>
    <scope>NUCLEOTIDE SEQUENCE [LARGE SCALE GENOMIC DNA]</scope>
</reference>
<keyword evidence="1" id="KW-0472">Membrane</keyword>
<protein>
    <submittedName>
        <fullName evidence="2">Uncharacterized protein</fullName>
    </submittedName>
</protein>
<organism evidence="2 3">
    <name type="scientific">Candidatus Glassbacteria bacterium GWA2_58_10</name>
    <dbReference type="NCBI Taxonomy" id="1817865"/>
    <lineage>
        <taxon>Bacteria</taxon>
        <taxon>Candidatus Glassiibacteriota</taxon>
    </lineage>
</organism>
<gene>
    <name evidence="2" type="ORF">A2Z86_10175</name>
</gene>
<accession>A0A1F5YER5</accession>
<sequence>MSEKKPAAFKTSPKQAADNLLDGLNEKPSDFWWNLAYFLILTAAIGFIIANNHLENLTSATGLSILGILIILDAFPAIYLLKLLFNLTRGGRDN</sequence>
<proteinExistence type="predicted"/>
<evidence type="ECO:0000313" key="3">
    <source>
        <dbReference type="Proteomes" id="UP000176992"/>
    </source>
</evidence>
<feature type="transmembrane region" description="Helical" evidence="1">
    <location>
        <begin position="31"/>
        <end position="50"/>
    </location>
</feature>
<keyword evidence="1" id="KW-1133">Transmembrane helix</keyword>
<dbReference type="AlphaFoldDB" id="A0A1F5YER5"/>